<name>S7TB82_9BACT</name>
<keyword evidence="2" id="KW-1185">Reference proteome</keyword>
<organism evidence="1 2">
    <name type="scientific">Alkalidesulfovibrio alkalitolerans DSM 16529</name>
    <dbReference type="NCBI Taxonomy" id="1121439"/>
    <lineage>
        <taxon>Bacteria</taxon>
        <taxon>Pseudomonadati</taxon>
        <taxon>Thermodesulfobacteriota</taxon>
        <taxon>Desulfovibrionia</taxon>
        <taxon>Desulfovibrionales</taxon>
        <taxon>Desulfovibrionaceae</taxon>
        <taxon>Alkalidesulfovibrio</taxon>
    </lineage>
</organism>
<gene>
    <name evidence="1" type="ORF">dsat_0060</name>
</gene>
<evidence type="ECO:0000313" key="2">
    <source>
        <dbReference type="Proteomes" id="UP000014975"/>
    </source>
</evidence>
<reference evidence="1 2" key="1">
    <citation type="journal article" date="2013" name="Genome Announc.">
        <title>Draft genome sequences for three mercury-methylating, sulfate-reducing bacteria.</title>
        <authorList>
            <person name="Brown S.D."/>
            <person name="Hurt R.A.Jr."/>
            <person name="Gilmour C.C."/>
            <person name="Elias D.A."/>
        </authorList>
    </citation>
    <scope>NUCLEOTIDE SEQUENCE [LARGE SCALE GENOMIC DNA]</scope>
    <source>
        <strain evidence="1 2">DSM 16529</strain>
    </source>
</reference>
<dbReference type="PATRIC" id="fig|1121439.3.peg.1274"/>
<evidence type="ECO:0000313" key="1">
    <source>
        <dbReference type="EMBL" id="EPR34412.1"/>
    </source>
</evidence>
<dbReference type="Proteomes" id="UP000014975">
    <property type="component" value="Unassembled WGS sequence"/>
</dbReference>
<proteinExistence type="predicted"/>
<dbReference type="AlphaFoldDB" id="S7TB82"/>
<dbReference type="EMBL" id="ATHI01000011">
    <property type="protein sequence ID" value="EPR34412.1"/>
    <property type="molecule type" value="Genomic_DNA"/>
</dbReference>
<sequence>MNEIEAIVARLEPKEAAAAVARAARAVFPLLDDEARREFIEQMLGEPGEDKVVGMVHL</sequence>
<comment type="caution">
    <text evidence="1">The sequence shown here is derived from an EMBL/GenBank/DDBJ whole genome shotgun (WGS) entry which is preliminary data.</text>
</comment>
<accession>S7TB82</accession>
<dbReference type="STRING" id="1121439.dsat_0060"/>
<dbReference type="eggNOG" id="ENOG502ZVY6">
    <property type="taxonomic scope" value="Bacteria"/>
</dbReference>
<protein>
    <submittedName>
        <fullName evidence="1">Uncharacterized protein</fullName>
    </submittedName>
</protein>